<accession>A0A0D2FDY8</accession>
<organism evidence="2 3">
    <name type="scientific">Exophiala xenobiotica</name>
    <dbReference type="NCBI Taxonomy" id="348802"/>
    <lineage>
        <taxon>Eukaryota</taxon>
        <taxon>Fungi</taxon>
        <taxon>Dikarya</taxon>
        <taxon>Ascomycota</taxon>
        <taxon>Pezizomycotina</taxon>
        <taxon>Eurotiomycetes</taxon>
        <taxon>Chaetothyriomycetidae</taxon>
        <taxon>Chaetothyriales</taxon>
        <taxon>Herpotrichiellaceae</taxon>
        <taxon>Exophiala</taxon>
    </lineage>
</organism>
<dbReference type="AlphaFoldDB" id="A0A0D2FDY8"/>
<protein>
    <submittedName>
        <fullName evidence="2">Uncharacterized protein</fullName>
    </submittedName>
</protein>
<dbReference type="GeneID" id="25324724"/>
<proteinExistence type="predicted"/>
<dbReference type="RefSeq" id="XP_013318868.1">
    <property type="nucleotide sequence ID" value="XM_013463414.1"/>
</dbReference>
<dbReference type="EMBL" id="KN847318">
    <property type="protein sequence ID" value="KIW58284.1"/>
    <property type="molecule type" value="Genomic_DNA"/>
</dbReference>
<dbReference type="HOGENOM" id="CLU_527849_0_0_1"/>
<keyword evidence="3" id="KW-1185">Reference proteome</keyword>
<evidence type="ECO:0000313" key="3">
    <source>
        <dbReference type="Proteomes" id="UP000054342"/>
    </source>
</evidence>
<feature type="region of interest" description="Disordered" evidence="1">
    <location>
        <begin position="1"/>
        <end position="45"/>
    </location>
</feature>
<dbReference type="Proteomes" id="UP000054342">
    <property type="component" value="Unassembled WGS sequence"/>
</dbReference>
<reference evidence="2 3" key="1">
    <citation type="submission" date="2015-01" db="EMBL/GenBank/DDBJ databases">
        <title>The Genome Sequence of Exophiala xenobiotica CBS118157.</title>
        <authorList>
            <consortium name="The Broad Institute Genomics Platform"/>
            <person name="Cuomo C."/>
            <person name="de Hoog S."/>
            <person name="Gorbushina A."/>
            <person name="Stielow B."/>
            <person name="Teixiera M."/>
            <person name="Abouelleil A."/>
            <person name="Chapman S.B."/>
            <person name="Priest M."/>
            <person name="Young S.K."/>
            <person name="Wortman J."/>
            <person name="Nusbaum C."/>
            <person name="Birren B."/>
        </authorList>
    </citation>
    <scope>NUCLEOTIDE SEQUENCE [LARGE SCALE GENOMIC DNA]</scope>
    <source>
        <strain evidence="2 3">CBS 118157</strain>
    </source>
</reference>
<name>A0A0D2FDY8_9EURO</name>
<evidence type="ECO:0000256" key="1">
    <source>
        <dbReference type="SAM" id="MobiDB-lite"/>
    </source>
</evidence>
<sequence>MLMPSYKPKRRTADADTSDSSSHSRGRPMKRTSELKPSLGARRQRAKIMHAQATADMSSTRQTELSTLESLPVEIIQQIFFHSFEVNMPRASPYLAHALSNPSIYNALILFAYFYDDEESPVETRHFLPAEYRHVNLFDKIQLQQGILSCRWCTLARLKSCMPALSRLQMVQAWHREHNAEERFQLEPEALSSPLVFSTYLGLSATLPELADDVGMETHFLAKSFSPDDISALLPPPPPLGQAHPSNATERLPVGPVGDAGTLPRIMLWQSSADKTGRLRKTLYLGMSTMAVHAIPNHVLAVPAWTEERLTLVQLLRQGLRFWRCANVLVISAEALFKGMATAIHEGNEVALLVLLELHYATMKLDYTTMGEPEADGTTTLKNRGMVGPFAHPLPLHLFHLACARPKHHHPGPNLTARLVSLLLREGLDTIPSDDPYITHWAIHASESSPSSQIVQLARWLLRDMAGTTMYDLGAGEPLFANGKLTRTQERMTFSFLPFPDVTFTQEAGYLCGGATPATPCAPDGAPCG</sequence>
<gene>
    <name evidence="2" type="ORF">PV05_02816</name>
</gene>
<evidence type="ECO:0000313" key="2">
    <source>
        <dbReference type="EMBL" id="KIW58284.1"/>
    </source>
</evidence>
<dbReference type="OrthoDB" id="4167490at2759"/>